<feature type="domain" description="Peptidase M61 catalytic" evidence="1">
    <location>
        <begin position="257"/>
        <end position="371"/>
    </location>
</feature>
<dbReference type="GO" id="GO:0006508">
    <property type="term" value="P:proteolysis"/>
    <property type="evidence" value="ECO:0007669"/>
    <property type="project" value="UniProtKB-KW"/>
</dbReference>
<name>A0A1X7LHI8_9BACT</name>
<dbReference type="RefSeq" id="WP_085519115.1">
    <property type="nucleotide sequence ID" value="NZ_FXAW01000012.1"/>
</dbReference>
<evidence type="ECO:0000313" key="3">
    <source>
        <dbReference type="EMBL" id="SMG52732.1"/>
    </source>
</evidence>
<evidence type="ECO:0000313" key="4">
    <source>
        <dbReference type="Proteomes" id="UP000193804"/>
    </source>
</evidence>
<protein>
    <submittedName>
        <fullName evidence="3">Predicted metalloprotease, contains C-terminal PDZ domain</fullName>
    </submittedName>
</protein>
<gene>
    <name evidence="3" type="ORF">SAMN05661096_03998</name>
</gene>
<accession>A0A1X7LHI8</accession>
<dbReference type="AlphaFoldDB" id="A0A1X7LHI8"/>
<dbReference type="InterPro" id="IPR040756">
    <property type="entry name" value="Peptidase_M61_N"/>
</dbReference>
<dbReference type="Pfam" id="PF05299">
    <property type="entry name" value="Peptidase_M61"/>
    <property type="match status" value="1"/>
</dbReference>
<dbReference type="EMBL" id="FXAW01000012">
    <property type="protein sequence ID" value="SMG52732.1"/>
    <property type="molecule type" value="Genomic_DNA"/>
</dbReference>
<dbReference type="InterPro" id="IPR007963">
    <property type="entry name" value="Peptidase_M61_catalytic"/>
</dbReference>
<proteinExistence type="predicted"/>
<dbReference type="Gene3D" id="1.10.390.10">
    <property type="entry name" value="Neutral Protease Domain 2"/>
    <property type="match status" value="1"/>
</dbReference>
<dbReference type="GO" id="GO:0008237">
    <property type="term" value="F:metallopeptidase activity"/>
    <property type="evidence" value="ECO:0007669"/>
    <property type="project" value="UniProtKB-KW"/>
</dbReference>
<dbReference type="InterPro" id="IPR024191">
    <property type="entry name" value="Peptidase_M61"/>
</dbReference>
<feature type="domain" description="Peptidase M61 N-terminal" evidence="2">
    <location>
        <begin position="3"/>
        <end position="162"/>
    </location>
</feature>
<keyword evidence="3" id="KW-0645">Protease</keyword>
<keyword evidence="3" id="KW-0482">Metalloprotease</keyword>
<dbReference type="Proteomes" id="UP000193804">
    <property type="component" value="Unassembled WGS sequence"/>
</dbReference>
<evidence type="ECO:0000259" key="1">
    <source>
        <dbReference type="Pfam" id="PF05299"/>
    </source>
</evidence>
<dbReference type="PIRSF" id="PIRSF016493">
    <property type="entry name" value="Glycyl_aminpptds"/>
    <property type="match status" value="1"/>
</dbReference>
<dbReference type="SUPFAM" id="SSF55486">
    <property type="entry name" value="Metalloproteases ('zincins'), catalytic domain"/>
    <property type="match status" value="1"/>
</dbReference>
<dbReference type="OrthoDB" id="9778516at2"/>
<dbReference type="STRING" id="1028.SAMN05661096_03998"/>
<dbReference type="Pfam" id="PF17899">
    <property type="entry name" value="Peptidase_M61_N"/>
    <property type="match status" value="1"/>
</dbReference>
<keyword evidence="4" id="KW-1185">Reference proteome</keyword>
<dbReference type="Gene3D" id="2.60.40.3650">
    <property type="match status" value="1"/>
</dbReference>
<evidence type="ECO:0000259" key="2">
    <source>
        <dbReference type="Pfam" id="PF17899"/>
    </source>
</evidence>
<sequence>MIQYTLSQKYPQDSFLQVEVLVKPSQANFEMKLPDWRPGRYQLGNFSKYLRNFRATNPKKERLDYKKTNKNTWQIHCKDEYCVIQYEIFTSTIDGGSTYVDEEHWYLNFINCLLYQPDAMLLNHKVQLEIPEDWTVACGLKKEGRNLFASSFYELVDSPVLSSSDLQHLQYKVQEIDFHLWFRGKADLRKREQIIEDFKKFTTFQMDTMGEFENQDYHFLFQIPDEKAYHGVEHLNSTCIVLGPAKEFNTASFYDNFLGISSHELFHYWNIIRIRPKELYPYDFEKENYFSTGYVAEGVTTYYGDLFLIRSGVKNLEWYLNELNILFKRHFENYGRFNSSLADSSWDLWLDGYEAGIPDRKVSIYVKGALIALILDLKIILETEGEKSLDNVMRKLWDNYYRQDKGFSPEDYLSTAEAVIGHDLTAYSKQFINGCHPIEEELSLLLGQFGFELHLKENEDSFAKHLGLKTNEGKVIGLAPDSPAEKQFRIGDQLISCENHRFNEIDTGNFVNSDKPTYSFHIFRNDVQKEIKLHSGKRLFYSRFTIKEKKSADNKENQMKKKWLNL</sequence>
<keyword evidence="3" id="KW-0378">Hydrolase</keyword>
<reference evidence="4" key="1">
    <citation type="submission" date="2017-04" db="EMBL/GenBank/DDBJ databases">
        <authorList>
            <person name="Varghese N."/>
            <person name="Submissions S."/>
        </authorList>
    </citation>
    <scope>NUCLEOTIDE SEQUENCE [LARGE SCALE GENOMIC DNA]</scope>
    <source>
        <strain evidence="4">DSM 4125</strain>
    </source>
</reference>
<dbReference type="InterPro" id="IPR027268">
    <property type="entry name" value="Peptidase_M4/M1_CTD_sf"/>
</dbReference>
<organism evidence="3 4">
    <name type="scientific">Marivirga sericea</name>
    <dbReference type="NCBI Taxonomy" id="1028"/>
    <lineage>
        <taxon>Bacteria</taxon>
        <taxon>Pseudomonadati</taxon>
        <taxon>Bacteroidota</taxon>
        <taxon>Cytophagia</taxon>
        <taxon>Cytophagales</taxon>
        <taxon>Marivirgaceae</taxon>
        <taxon>Marivirga</taxon>
    </lineage>
</organism>